<gene>
    <name evidence="1" type="ORF">RCL2_001970400</name>
</gene>
<comment type="caution">
    <text evidence="1">The sequence shown here is derived from an EMBL/GenBank/DDBJ whole genome shotgun (WGS) entry which is preliminary data.</text>
</comment>
<dbReference type="InterPro" id="IPR027796">
    <property type="entry name" value="OTT_1508_deam-like"/>
</dbReference>
<dbReference type="OrthoDB" id="2419611at2759"/>
<dbReference type="Pfam" id="PF14441">
    <property type="entry name" value="OTT_1508_deam"/>
    <property type="match status" value="1"/>
</dbReference>
<name>A0A8H3QXF9_9GLOM</name>
<evidence type="ECO:0000313" key="1">
    <source>
        <dbReference type="EMBL" id="GES92944.1"/>
    </source>
</evidence>
<reference evidence="1" key="1">
    <citation type="submission" date="2019-10" db="EMBL/GenBank/DDBJ databases">
        <title>Conservation and host-specific expression of non-tandemly repeated heterogenous ribosome RNA gene in arbuscular mycorrhizal fungi.</title>
        <authorList>
            <person name="Maeda T."/>
            <person name="Kobayashi Y."/>
            <person name="Nakagawa T."/>
            <person name="Ezawa T."/>
            <person name="Yamaguchi K."/>
            <person name="Bino T."/>
            <person name="Nishimoto Y."/>
            <person name="Shigenobu S."/>
            <person name="Kawaguchi M."/>
        </authorList>
    </citation>
    <scope>NUCLEOTIDE SEQUENCE</scope>
    <source>
        <strain evidence="1">HR1</strain>
    </source>
</reference>
<organism evidence="1 2">
    <name type="scientific">Rhizophagus clarus</name>
    <dbReference type="NCBI Taxonomy" id="94130"/>
    <lineage>
        <taxon>Eukaryota</taxon>
        <taxon>Fungi</taxon>
        <taxon>Fungi incertae sedis</taxon>
        <taxon>Mucoromycota</taxon>
        <taxon>Glomeromycotina</taxon>
        <taxon>Glomeromycetes</taxon>
        <taxon>Glomerales</taxon>
        <taxon>Glomeraceae</taxon>
        <taxon>Rhizophagus</taxon>
    </lineage>
</organism>
<dbReference type="Proteomes" id="UP000615446">
    <property type="component" value="Unassembled WGS sequence"/>
</dbReference>
<protein>
    <submittedName>
        <fullName evidence="1">Uncharacterized protein</fullName>
    </submittedName>
</protein>
<accession>A0A8H3QXF9</accession>
<evidence type="ECO:0000313" key="2">
    <source>
        <dbReference type="Proteomes" id="UP000615446"/>
    </source>
</evidence>
<dbReference type="AlphaFoldDB" id="A0A8H3QXF9"/>
<sequence>MQSPRISNISLANAQPKPNISYLYICRNEKPEPEKGKQQKGQKRMEENEFYSKVFVAGSIKFAVEQPTRDREVVAVNVTITSKCKVYIAKNGPWSQKDKDYIEKVEKTLINVSKDAPISSDKVYKRHDVNELYVATIKYCSRKLGYRLVKLRNDITNGEGQMNINSFLEYAQNQVAKNNSSAPEKFLRHIKKVGSYVAHLTKIIDCARKVKYKDLFSSIETHLLDPCEETQLISSWKNIVTKYISDEDYEGFKKKCLKDDEIRERLENLYGGVGEQLESKNSSRTYLHAELNVLTKIIDDDGTKFIAVSKKCCYLCGLYIKFVQSKGHKIGISRSYNKLYHSRKLPNVFRKDFIPHATFHLDEIIEREITHFSSLLATSDSDSKSLDSDDSQDYNEVRFVRNIELSEE</sequence>
<proteinExistence type="predicted"/>
<dbReference type="EMBL" id="BLAL01000218">
    <property type="protein sequence ID" value="GES92944.1"/>
    <property type="molecule type" value="Genomic_DNA"/>
</dbReference>